<feature type="transmembrane region" description="Helical" evidence="1">
    <location>
        <begin position="51"/>
        <end position="73"/>
    </location>
</feature>
<dbReference type="RefSeq" id="WP_106267749.1">
    <property type="nucleotide sequence ID" value="NZ_PVTX01000006.1"/>
</dbReference>
<keyword evidence="3" id="KW-1185">Reference proteome</keyword>
<sequence>MLPDASTSPGTTQDAAEDRWQRRLAVPVLVAALASVPAVWLTLLAEPYATVGTAVSLLTGAVLLGETVVLFVVSDDKRRWVRRNRWLVIVTAAIVVSVVLAVGPTQLLRLVRAVGALRVLRARHIVRAGRRLMGNASLDSRWERVATGTVVAVVAAFVAVVLADPTSRSRLLLEDLIGAPASVWAVVVAGALLAGAVFVLTRYRPRRDDPRVEQETSTRP</sequence>
<evidence type="ECO:0000313" key="2">
    <source>
        <dbReference type="EMBL" id="PRZ06514.1"/>
    </source>
</evidence>
<feature type="transmembrane region" description="Helical" evidence="1">
    <location>
        <begin position="85"/>
        <end position="103"/>
    </location>
</feature>
<accession>A0ABX5EDR5</accession>
<name>A0ABX5EDR5_9MICO</name>
<keyword evidence="1" id="KW-0812">Transmembrane</keyword>
<proteinExistence type="predicted"/>
<dbReference type="SUPFAM" id="SSF81324">
    <property type="entry name" value="Voltage-gated potassium channels"/>
    <property type="match status" value="1"/>
</dbReference>
<feature type="transmembrane region" description="Helical" evidence="1">
    <location>
        <begin position="146"/>
        <end position="163"/>
    </location>
</feature>
<keyword evidence="1" id="KW-1133">Transmembrane helix</keyword>
<dbReference type="EMBL" id="PVTX01000006">
    <property type="protein sequence ID" value="PRZ06514.1"/>
    <property type="molecule type" value="Genomic_DNA"/>
</dbReference>
<evidence type="ECO:0000313" key="3">
    <source>
        <dbReference type="Proteomes" id="UP000239895"/>
    </source>
</evidence>
<gene>
    <name evidence="2" type="ORF">BCL65_106189</name>
</gene>
<feature type="transmembrane region" description="Helical" evidence="1">
    <location>
        <begin position="24"/>
        <end position="45"/>
    </location>
</feature>
<evidence type="ECO:0000256" key="1">
    <source>
        <dbReference type="SAM" id="Phobius"/>
    </source>
</evidence>
<protein>
    <submittedName>
        <fullName evidence="2">Uncharacterized protein</fullName>
    </submittedName>
</protein>
<dbReference type="Gene3D" id="1.10.287.70">
    <property type="match status" value="1"/>
</dbReference>
<feature type="transmembrane region" description="Helical" evidence="1">
    <location>
        <begin position="183"/>
        <end position="201"/>
    </location>
</feature>
<comment type="caution">
    <text evidence="2">The sequence shown here is derived from an EMBL/GenBank/DDBJ whole genome shotgun (WGS) entry which is preliminary data.</text>
</comment>
<reference evidence="2 3" key="1">
    <citation type="submission" date="2018-03" db="EMBL/GenBank/DDBJ databases">
        <title>Comparative analysis of microorganisms from saline springs in Andes Mountain Range, Colombia.</title>
        <authorList>
            <person name="Rubin E."/>
        </authorList>
    </citation>
    <scope>NUCLEOTIDE SEQUENCE [LARGE SCALE GENOMIC DNA]</scope>
    <source>
        <strain evidence="2 3">CG 23</strain>
    </source>
</reference>
<dbReference type="Proteomes" id="UP000239895">
    <property type="component" value="Unassembled WGS sequence"/>
</dbReference>
<organism evidence="2 3">
    <name type="scientific">Isoptericola halotolerans</name>
    <dbReference type="NCBI Taxonomy" id="300560"/>
    <lineage>
        <taxon>Bacteria</taxon>
        <taxon>Bacillati</taxon>
        <taxon>Actinomycetota</taxon>
        <taxon>Actinomycetes</taxon>
        <taxon>Micrococcales</taxon>
        <taxon>Promicromonosporaceae</taxon>
        <taxon>Isoptericola</taxon>
    </lineage>
</organism>
<keyword evidence="1" id="KW-0472">Membrane</keyword>